<dbReference type="AlphaFoldDB" id="A4U5A8"/>
<sequence>MKVDVLSGVERRRRWPWDAKIRLVEETLAPGMTVAEVSRRHGVAQSLLFYWRRLARDVQLGPHGAPVLLPVEVTPSAAVAPVTPEPAPRRGLIEIELGDGRFVRVDSDVDAGALRRVLDVLERR</sequence>
<organism evidence="1">
    <name type="scientific">Magnetospirillum gryphiswaldense</name>
    <dbReference type="NCBI Taxonomy" id="55518"/>
    <lineage>
        <taxon>Bacteria</taxon>
        <taxon>Pseudomonadati</taxon>
        <taxon>Pseudomonadota</taxon>
        <taxon>Alphaproteobacteria</taxon>
        <taxon>Rhodospirillales</taxon>
        <taxon>Rhodospirillaceae</taxon>
        <taxon>Magnetospirillum</taxon>
    </lineage>
</organism>
<name>A4U5A8_9PROT</name>
<dbReference type="GO" id="GO:0043565">
    <property type="term" value="F:sequence-specific DNA binding"/>
    <property type="evidence" value="ECO:0007669"/>
    <property type="project" value="InterPro"/>
</dbReference>
<dbReference type="SUPFAM" id="SSF48295">
    <property type="entry name" value="TrpR-like"/>
    <property type="match status" value="1"/>
</dbReference>
<protein>
    <submittedName>
        <fullName evidence="1">Transposase IS3/IS911</fullName>
    </submittedName>
</protein>
<reference evidence="1" key="1">
    <citation type="journal article" date="2007" name="J. Bacteriol.">
        <title>Comparative genome analysis of four magnetotactic bacteria reveals a complex set of group-specific genes implicated in magnetosome biomineralization and function.</title>
        <authorList>
            <person name="Richter M."/>
            <person name="Kube M."/>
            <person name="Bazylinski D.A."/>
            <person name="Lombardot T."/>
            <person name="Gloeckner F.O."/>
            <person name="Reinhardt R."/>
            <person name="Schueler D."/>
        </authorList>
    </citation>
    <scope>NUCLEOTIDE SEQUENCE</scope>
    <source>
        <strain evidence="1">MSR-1</strain>
    </source>
</reference>
<accession>A4U5A8</accession>
<dbReference type="GO" id="GO:0006313">
    <property type="term" value="P:DNA transposition"/>
    <property type="evidence" value="ECO:0007669"/>
    <property type="project" value="InterPro"/>
</dbReference>
<dbReference type="GO" id="GO:0004803">
    <property type="term" value="F:transposase activity"/>
    <property type="evidence" value="ECO:0007669"/>
    <property type="project" value="InterPro"/>
</dbReference>
<dbReference type="InterPro" id="IPR010921">
    <property type="entry name" value="Trp_repressor/repl_initiator"/>
</dbReference>
<evidence type="ECO:0000313" key="1">
    <source>
        <dbReference type="EMBL" id="CAM78065.1"/>
    </source>
</evidence>
<proteinExistence type="predicted"/>
<dbReference type="Pfam" id="PF01527">
    <property type="entry name" value="HTH_Tnp_1"/>
    <property type="match status" value="1"/>
</dbReference>
<dbReference type="PANTHER" id="PTHR37936">
    <property type="entry name" value="TRANSPOSASE INSC FOR INSERTION ELEMENT IS2A-RELATED"/>
    <property type="match status" value="1"/>
</dbReference>
<dbReference type="InterPro" id="IPR002514">
    <property type="entry name" value="Transposase_8"/>
</dbReference>
<dbReference type="RefSeq" id="WP_106001347.1">
    <property type="nucleotide sequence ID" value="NZ_CP027527.1"/>
</dbReference>
<dbReference type="PANTHER" id="PTHR37936:SF3">
    <property type="entry name" value="TRANSPOSASE INSC FOR INSERTION ELEMENT IS2A-RELATED"/>
    <property type="match status" value="1"/>
</dbReference>
<dbReference type="EMBL" id="CU459003">
    <property type="protein sequence ID" value="CAM78065.1"/>
    <property type="molecule type" value="Genomic_DNA"/>
</dbReference>
<gene>
    <name evidence="1" type="ORF">MGR_4133</name>
</gene>
<dbReference type="NCBIfam" id="NF047595">
    <property type="entry name" value="IS66_ISRel24_TnpA"/>
    <property type="match status" value="1"/>
</dbReference>